<dbReference type="SMART" id="SM00382">
    <property type="entry name" value="AAA"/>
    <property type="match status" value="1"/>
</dbReference>
<dbReference type="Proteomes" id="UP000239720">
    <property type="component" value="Unassembled WGS sequence"/>
</dbReference>
<name>A0A2S8R6C7_9FIRM</name>
<gene>
    <name evidence="2" type="ORF">B9R14_16770</name>
</gene>
<feature type="domain" description="AAA+ ATPase" evidence="1">
    <location>
        <begin position="41"/>
        <end position="194"/>
    </location>
</feature>
<dbReference type="Pfam" id="PF13401">
    <property type="entry name" value="AAA_22"/>
    <property type="match status" value="1"/>
</dbReference>
<organism evidence="2 3">
    <name type="scientific">Acetivibrio saccincola</name>
    <dbReference type="NCBI Taxonomy" id="1677857"/>
    <lineage>
        <taxon>Bacteria</taxon>
        <taxon>Bacillati</taxon>
        <taxon>Bacillota</taxon>
        <taxon>Clostridia</taxon>
        <taxon>Eubacteriales</taxon>
        <taxon>Oscillospiraceae</taxon>
        <taxon>Acetivibrio</taxon>
    </lineage>
</organism>
<reference evidence="2 3" key="1">
    <citation type="journal article" date="2018" name="Syst. Appl. Microbiol.">
        <title>Characterization and high-quality draft genome sequence of Herbivorax saccincola A7, an anaerobic, alkaliphilic, thermophilic, cellulolytic, and xylanolytic bacterium.</title>
        <authorList>
            <person name="Aikawa S."/>
            <person name="Baramee S."/>
            <person name="Sermsathanaswadi J."/>
            <person name="Thianheng P."/>
            <person name="Tachaapaikoon C."/>
            <person name="Shikata A."/>
            <person name="Waeonukul R."/>
            <person name="Pason P."/>
            <person name="Ratanakhanokchai K."/>
            <person name="Kosugi A."/>
        </authorList>
    </citation>
    <scope>NUCLEOTIDE SEQUENCE [LARGE SCALE GENOMIC DNA]</scope>
    <source>
        <strain evidence="2 3">A7</strain>
    </source>
</reference>
<dbReference type="RefSeq" id="WP_105368717.1">
    <property type="nucleotide sequence ID" value="NZ_NEMB01000004.1"/>
</dbReference>
<dbReference type="PANTHER" id="PTHR35894:SF1">
    <property type="entry name" value="PHOSPHORIBULOKINASE _ URIDINE KINASE FAMILY"/>
    <property type="match status" value="1"/>
</dbReference>
<comment type="caution">
    <text evidence="2">The sequence shown here is derived from an EMBL/GenBank/DDBJ whole genome shotgun (WGS) entry which is preliminary data.</text>
</comment>
<dbReference type="EMBL" id="NEMB01000004">
    <property type="protein sequence ID" value="PQQ65346.1"/>
    <property type="molecule type" value="Genomic_DNA"/>
</dbReference>
<protein>
    <submittedName>
        <fullName evidence="2">AAA family ATPase</fullName>
    </submittedName>
</protein>
<dbReference type="SUPFAM" id="SSF52540">
    <property type="entry name" value="P-loop containing nucleoside triphosphate hydrolases"/>
    <property type="match status" value="1"/>
</dbReference>
<dbReference type="PANTHER" id="PTHR35894">
    <property type="entry name" value="GENERAL SECRETION PATHWAY PROTEIN A-RELATED"/>
    <property type="match status" value="1"/>
</dbReference>
<dbReference type="InterPro" id="IPR027417">
    <property type="entry name" value="P-loop_NTPase"/>
</dbReference>
<proteinExistence type="predicted"/>
<evidence type="ECO:0000259" key="1">
    <source>
        <dbReference type="SMART" id="SM00382"/>
    </source>
</evidence>
<dbReference type="AlphaFoldDB" id="A0A2S8R6C7"/>
<dbReference type="OrthoDB" id="9815896at2"/>
<dbReference type="InterPro" id="IPR049945">
    <property type="entry name" value="AAA_22"/>
</dbReference>
<dbReference type="Gene3D" id="3.40.50.300">
    <property type="entry name" value="P-loop containing nucleotide triphosphate hydrolases"/>
    <property type="match status" value="1"/>
</dbReference>
<sequence>MFRQFFGLKYNPFGKEIDISDVYESEDIKELNSRFKYIQNIRGMFLLVGEPGMGKSTALRKFSAGLNPGLYKPCYFSLSTVTVMDFYRGLLISLGEVPSHKKVTMFHQIQQAIMSLYYNQKITPVIILDEVQMLSNSILEELRLLFNFKMDSENPFILILSGQSQIRNKLQLAVNAPLKQRIAVKYVMQGLKPEELSDYIFTRLKSAGLHENIFTQAAIEAIYSASKGVPRLVNSLATSSLMYMYACSIKQKHIDEEIVYQGQKDFDI</sequence>
<evidence type="ECO:0000313" key="3">
    <source>
        <dbReference type="Proteomes" id="UP000239720"/>
    </source>
</evidence>
<dbReference type="GO" id="GO:0016887">
    <property type="term" value="F:ATP hydrolysis activity"/>
    <property type="evidence" value="ECO:0007669"/>
    <property type="project" value="InterPro"/>
</dbReference>
<dbReference type="InterPro" id="IPR052026">
    <property type="entry name" value="ExeA_AAA_ATPase_DNA-bind"/>
</dbReference>
<dbReference type="InterPro" id="IPR003593">
    <property type="entry name" value="AAA+_ATPase"/>
</dbReference>
<evidence type="ECO:0000313" key="2">
    <source>
        <dbReference type="EMBL" id="PQQ65346.1"/>
    </source>
</evidence>
<accession>A0A2S8R6C7</accession>